<dbReference type="Gene3D" id="2.40.30.170">
    <property type="match status" value="1"/>
</dbReference>
<reference evidence="7 8" key="1">
    <citation type="submission" date="2019-02" db="EMBL/GenBank/DDBJ databases">
        <title>Deep-cultivation of Planctomycetes and their phenomic and genomic characterization uncovers novel biology.</title>
        <authorList>
            <person name="Wiegand S."/>
            <person name="Jogler M."/>
            <person name="Boedeker C."/>
            <person name="Pinto D."/>
            <person name="Vollmers J."/>
            <person name="Rivas-Marin E."/>
            <person name="Kohn T."/>
            <person name="Peeters S.H."/>
            <person name="Heuer A."/>
            <person name="Rast P."/>
            <person name="Oberbeckmann S."/>
            <person name="Bunk B."/>
            <person name="Jeske O."/>
            <person name="Meyerdierks A."/>
            <person name="Storesund J.E."/>
            <person name="Kallscheuer N."/>
            <person name="Luecker S."/>
            <person name="Lage O.M."/>
            <person name="Pohl T."/>
            <person name="Merkel B.J."/>
            <person name="Hornburger P."/>
            <person name="Mueller R.-W."/>
            <person name="Bruemmer F."/>
            <person name="Labrenz M."/>
            <person name="Spormann A.M."/>
            <person name="Op den Camp H."/>
            <person name="Overmann J."/>
            <person name="Amann R."/>
            <person name="Jetten M.S.M."/>
            <person name="Mascher T."/>
            <person name="Medema M.H."/>
            <person name="Devos D.P."/>
            <person name="Kaster A.-K."/>
            <person name="Ovreas L."/>
            <person name="Rohde M."/>
            <person name="Galperin M.Y."/>
            <person name="Jogler C."/>
        </authorList>
    </citation>
    <scope>NUCLEOTIDE SEQUENCE [LARGE SCALE GENOMIC DNA]</scope>
    <source>
        <strain evidence="7 8">Pan161</strain>
    </source>
</reference>
<feature type="domain" description="Multidrug resistance protein MdtA-like barrel-sandwich hybrid" evidence="5">
    <location>
        <begin position="90"/>
        <end position="206"/>
    </location>
</feature>
<dbReference type="GO" id="GO:0015562">
    <property type="term" value="F:efflux transmembrane transporter activity"/>
    <property type="evidence" value="ECO:0007669"/>
    <property type="project" value="TreeGrafter"/>
</dbReference>
<evidence type="ECO:0000313" key="7">
    <source>
        <dbReference type="EMBL" id="QDT92546.1"/>
    </source>
</evidence>
<sequence>MDSSTQVSGPEQTAAAKTRKRKTALFTSIFLVILFVAAVSTSYWYFTAKGKKSKGPRRPPATVTVAQAEQQTWQKERTGIGTIRAIQGTDLTSELAGKVIEILFESGKRVRRGELLVQLDASSEKAELESIEAELKQAHSNLARAKELLQKDATTEENYEQLMTEVERLKSSADRQRAIIEKKEILAPFSGEIGIRQISLGQYLSPETAVATLQQLDPIYVDFDLPEQDAGLIKEGQSVRILVSAHPKHIFRGTVIATNPLIEESTRSFKVRAQLGNEERKLQPGMFAQVVVEISGDREVVVIPQTAVAFNAYGKSVYFVQEQESKQEANASERPTEKIDNTGDSSGKNRSNQKTSLIARRAFIQTGERRGKLIEIRKGIEPGARVVTSGQLKIDDGSPVQISETDAARDVEARATRP</sequence>
<dbReference type="Proteomes" id="UP000316855">
    <property type="component" value="Chromosome"/>
</dbReference>
<feature type="compositionally biased region" description="Polar residues" evidence="3">
    <location>
        <begin position="342"/>
        <end position="356"/>
    </location>
</feature>
<protein>
    <submittedName>
        <fullName evidence="7">Multidrug resistance protein MdtA</fullName>
    </submittedName>
</protein>
<feature type="region of interest" description="Disordered" evidence="3">
    <location>
        <begin position="326"/>
        <end position="357"/>
    </location>
</feature>
<keyword evidence="8" id="KW-1185">Reference proteome</keyword>
<dbReference type="KEGG" id="gax:Pan161_42140"/>
<evidence type="ECO:0000313" key="8">
    <source>
        <dbReference type="Proteomes" id="UP000316855"/>
    </source>
</evidence>
<organism evidence="7 8">
    <name type="scientific">Gimesia algae</name>
    <dbReference type="NCBI Taxonomy" id="2527971"/>
    <lineage>
        <taxon>Bacteria</taxon>
        <taxon>Pseudomonadati</taxon>
        <taxon>Planctomycetota</taxon>
        <taxon>Planctomycetia</taxon>
        <taxon>Planctomycetales</taxon>
        <taxon>Planctomycetaceae</taxon>
        <taxon>Gimesia</taxon>
    </lineage>
</organism>
<gene>
    <name evidence="7" type="primary">mdtA_3</name>
    <name evidence="7" type="ORF">Pan161_42140</name>
</gene>
<dbReference type="SUPFAM" id="SSF111369">
    <property type="entry name" value="HlyD-like secretion proteins"/>
    <property type="match status" value="1"/>
</dbReference>
<keyword evidence="4" id="KW-0472">Membrane</keyword>
<dbReference type="GO" id="GO:1990281">
    <property type="term" value="C:efflux pump complex"/>
    <property type="evidence" value="ECO:0007669"/>
    <property type="project" value="TreeGrafter"/>
</dbReference>
<feature type="transmembrane region" description="Helical" evidence="4">
    <location>
        <begin position="24"/>
        <end position="46"/>
    </location>
</feature>
<keyword evidence="4" id="KW-0812">Transmembrane</keyword>
<feature type="compositionally biased region" description="Basic and acidic residues" evidence="3">
    <location>
        <begin position="406"/>
        <end position="418"/>
    </location>
</feature>
<evidence type="ECO:0000256" key="4">
    <source>
        <dbReference type="SAM" id="Phobius"/>
    </source>
</evidence>
<dbReference type="NCBIfam" id="TIGR01730">
    <property type="entry name" value="RND_mfp"/>
    <property type="match status" value="1"/>
</dbReference>
<feature type="region of interest" description="Disordered" evidence="3">
    <location>
        <begin position="387"/>
        <end position="418"/>
    </location>
</feature>
<dbReference type="PANTHER" id="PTHR30469">
    <property type="entry name" value="MULTIDRUG RESISTANCE PROTEIN MDTA"/>
    <property type="match status" value="1"/>
</dbReference>
<dbReference type="PANTHER" id="PTHR30469:SF11">
    <property type="entry name" value="BLL4320 PROTEIN"/>
    <property type="match status" value="1"/>
</dbReference>
<evidence type="ECO:0000256" key="3">
    <source>
        <dbReference type="SAM" id="MobiDB-lite"/>
    </source>
</evidence>
<dbReference type="InterPro" id="IPR006143">
    <property type="entry name" value="RND_pump_MFP"/>
</dbReference>
<name>A0A517VHQ2_9PLAN</name>
<dbReference type="Gene3D" id="2.40.50.100">
    <property type="match status" value="1"/>
</dbReference>
<proteinExistence type="inferred from homology"/>
<dbReference type="AlphaFoldDB" id="A0A517VHQ2"/>
<dbReference type="InterPro" id="IPR058792">
    <property type="entry name" value="Beta-barrel_RND_2"/>
</dbReference>
<dbReference type="RefSeq" id="WP_145230298.1">
    <property type="nucleotide sequence ID" value="NZ_CP036343.1"/>
</dbReference>
<feature type="coiled-coil region" evidence="2">
    <location>
        <begin position="121"/>
        <end position="179"/>
    </location>
</feature>
<dbReference type="FunFam" id="2.40.30.170:FF:000010">
    <property type="entry name" value="Efflux RND transporter periplasmic adaptor subunit"/>
    <property type="match status" value="1"/>
</dbReference>
<evidence type="ECO:0000256" key="2">
    <source>
        <dbReference type="SAM" id="Coils"/>
    </source>
</evidence>
<dbReference type="InterPro" id="IPR058625">
    <property type="entry name" value="MdtA-like_BSH"/>
</dbReference>
<evidence type="ECO:0000259" key="5">
    <source>
        <dbReference type="Pfam" id="PF25917"/>
    </source>
</evidence>
<dbReference type="Gene3D" id="2.40.420.20">
    <property type="match status" value="1"/>
</dbReference>
<keyword evidence="2" id="KW-0175">Coiled coil</keyword>
<dbReference type="Pfam" id="PF25917">
    <property type="entry name" value="BSH_RND"/>
    <property type="match status" value="1"/>
</dbReference>
<accession>A0A517VHQ2</accession>
<dbReference type="Gene3D" id="1.10.287.470">
    <property type="entry name" value="Helix hairpin bin"/>
    <property type="match status" value="1"/>
</dbReference>
<evidence type="ECO:0000259" key="6">
    <source>
        <dbReference type="Pfam" id="PF25954"/>
    </source>
</evidence>
<feature type="domain" description="CusB-like beta-barrel" evidence="6">
    <location>
        <begin position="219"/>
        <end position="292"/>
    </location>
</feature>
<evidence type="ECO:0000256" key="1">
    <source>
        <dbReference type="ARBA" id="ARBA00009477"/>
    </source>
</evidence>
<dbReference type="OrthoDB" id="9809068at2"/>
<dbReference type="Pfam" id="PF25954">
    <property type="entry name" value="Beta-barrel_RND_2"/>
    <property type="match status" value="1"/>
</dbReference>
<comment type="similarity">
    <text evidence="1">Belongs to the membrane fusion protein (MFP) (TC 8.A.1) family.</text>
</comment>
<dbReference type="EMBL" id="CP036343">
    <property type="protein sequence ID" value="QDT92546.1"/>
    <property type="molecule type" value="Genomic_DNA"/>
</dbReference>
<keyword evidence="4" id="KW-1133">Transmembrane helix</keyword>